<sequence length="221" mass="24069">MNSTQKKNSLLTGFSLLLMAGLAGYSYGFVYQQLVIPGDEVQTVQNIQNSLDQFHYGIAGWVGILLLDVIVAIGFFQIFKAQNIKLSLSSAILRIAYCIFLVFGINELKHAAQAVSELFSGGDVLGFLAGFEKYWSQGLIVFGLHLIGIGFLSWKSAFIPKILAGLVTFAGLCYFIIHGGKALNPSWDSMLTQAETYLALPMGLGEIAMAIWLIVAAFKSK</sequence>
<keyword evidence="3" id="KW-1185">Reference proteome</keyword>
<keyword evidence="1" id="KW-0472">Membrane</keyword>
<comment type="caution">
    <text evidence="2">The sequence shown here is derived from an EMBL/GenBank/DDBJ whole genome shotgun (WGS) entry which is preliminary data.</text>
</comment>
<dbReference type="EMBL" id="JANWGH010000001">
    <property type="protein sequence ID" value="MCS5490203.1"/>
    <property type="molecule type" value="Genomic_DNA"/>
</dbReference>
<reference evidence="2 3" key="1">
    <citation type="submission" date="2022-08" db="EMBL/GenBank/DDBJ databases">
        <title>Algoriphagus sp. CAU 1643 isolated from mud.</title>
        <authorList>
            <person name="Kim W."/>
        </authorList>
    </citation>
    <scope>NUCLEOTIDE SEQUENCE [LARGE SCALE GENOMIC DNA]</scope>
    <source>
        <strain evidence="2 3">CAU 1643</strain>
    </source>
</reference>
<feature type="transmembrane region" description="Helical" evidence="1">
    <location>
        <begin position="159"/>
        <end position="177"/>
    </location>
</feature>
<dbReference type="RefSeq" id="WP_259413879.1">
    <property type="nucleotide sequence ID" value="NZ_JANWGH010000001.1"/>
</dbReference>
<keyword evidence="1" id="KW-0812">Transmembrane</keyword>
<protein>
    <submittedName>
        <fullName evidence="2">DUF4386 domain-containing protein</fullName>
    </submittedName>
</protein>
<name>A0ABT2G4L6_9BACT</name>
<proteinExistence type="predicted"/>
<feature type="transmembrane region" description="Helical" evidence="1">
    <location>
        <begin position="58"/>
        <end position="79"/>
    </location>
</feature>
<evidence type="ECO:0000313" key="3">
    <source>
        <dbReference type="Proteomes" id="UP001206788"/>
    </source>
</evidence>
<gene>
    <name evidence="2" type="ORF">NY014_07170</name>
</gene>
<dbReference type="Proteomes" id="UP001206788">
    <property type="component" value="Unassembled WGS sequence"/>
</dbReference>
<keyword evidence="1" id="KW-1133">Transmembrane helix</keyword>
<accession>A0ABT2G4L6</accession>
<organism evidence="2 3">
    <name type="scientific">Algoriphagus limi</name>
    <dbReference type="NCBI Taxonomy" id="2975273"/>
    <lineage>
        <taxon>Bacteria</taxon>
        <taxon>Pseudomonadati</taxon>
        <taxon>Bacteroidota</taxon>
        <taxon>Cytophagia</taxon>
        <taxon>Cytophagales</taxon>
        <taxon>Cyclobacteriaceae</taxon>
        <taxon>Algoriphagus</taxon>
    </lineage>
</organism>
<feature type="transmembrane region" description="Helical" evidence="1">
    <location>
        <begin position="134"/>
        <end position="152"/>
    </location>
</feature>
<feature type="transmembrane region" description="Helical" evidence="1">
    <location>
        <begin position="197"/>
        <end position="218"/>
    </location>
</feature>
<evidence type="ECO:0000256" key="1">
    <source>
        <dbReference type="SAM" id="Phobius"/>
    </source>
</evidence>
<dbReference type="Pfam" id="PF14329">
    <property type="entry name" value="DUF4386"/>
    <property type="match status" value="1"/>
</dbReference>
<feature type="transmembrane region" description="Helical" evidence="1">
    <location>
        <begin position="86"/>
        <end position="105"/>
    </location>
</feature>
<evidence type="ECO:0000313" key="2">
    <source>
        <dbReference type="EMBL" id="MCS5490203.1"/>
    </source>
</evidence>
<dbReference type="InterPro" id="IPR025495">
    <property type="entry name" value="DUF4386"/>
</dbReference>